<sequence length="704" mass="76046">MGKSRWILASAFVAIVVATASCAPRQAEVSSPARDRLAEAASEPQNWLTHGGTYDEQRFSSLASINATNIGQLGLAWFHDLGTTRGLEATPLVVDGVMYVTMPWSKVVALDAETGREIWTYDPQVPGSFGVSACCDVVNRGAAYHDGRVFVGTIDGRLIALDAKSGTLVWSVQTTDRDKPYTITGAPRVARGKVYIGNGGAEYGVRGYVSAYDEKTGQLAWRFYTVPGDPSKPDNAASDAIMAKLGRATWFGDAYWKFGGGGTVWDSIVYDPDLNRLYIGVGNGGPWNRKIRSEDKGDNLFLGSVVALDPDTGAYIWHYQETPGDTWDFTSTQQITLATLRIEGRDRKVIMHAPKNGFFYVIDRETGKLISADKFVPVNWAEKVDLATGRPVESEGARFQDKPFLANSGASGAHNWHPMAYSPATGLMYIPAQQVPFLYVKDSKFRYQPGLWALGVDMMSTPLPQTPAEIAAMKQALQGRLIAWDPVARKEVWRAPHSGTWNGGILATAGNLVFQGLSDATFRAYQADNGKELWKFDAQTPILPGAISYSVKGTQYVAIAAGNGGGFALSLPAFDGPRPRPTGRVLVFKLDGNAKLPPVEGGVMDANPSSDRFTQAQVEEGNQLFGQICAACHGMGTISGGIVPDLRRSGALADKDMWQQIVIGGALESQGMVGFAKYLSPQQAETIRGYVSAQADKLKAKGKE</sequence>
<evidence type="ECO:0000256" key="11">
    <source>
        <dbReference type="PIRSR" id="PIRSR617512-2"/>
    </source>
</evidence>
<evidence type="ECO:0000256" key="7">
    <source>
        <dbReference type="ARBA" id="ARBA00023002"/>
    </source>
</evidence>
<dbReference type="EC" id="1.1.2.-" evidence="16"/>
<dbReference type="KEGG" id="spph:KFK14_17040"/>
<evidence type="ECO:0000256" key="4">
    <source>
        <dbReference type="ARBA" id="ARBA00022729"/>
    </source>
</evidence>
<dbReference type="CDD" id="cd10279">
    <property type="entry name" value="PQQ_ADH_II"/>
    <property type="match status" value="1"/>
</dbReference>
<dbReference type="Pfam" id="PF01011">
    <property type="entry name" value="PQQ"/>
    <property type="match status" value="2"/>
</dbReference>
<evidence type="ECO:0000256" key="6">
    <source>
        <dbReference type="ARBA" id="ARBA00022891"/>
    </source>
</evidence>
<gene>
    <name evidence="16" type="ORF">KFK14_17040</name>
</gene>
<evidence type="ECO:0000256" key="8">
    <source>
        <dbReference type="ARBA" id="ARBA00023004"/>
    </source>
</evidence>
<evidence type="ECO:0000256" key="5">
    <source>
        <dbReference type="ARBA" id="ARBA00022837"/>
    </source>
</evidence>
<keyword evidence="3 12" id="KW-0479">Metal-binding</keyword>
<evidence type="ECO:0000259" key="15">
    <source>
        <dbReference type="PROSITE" id="PS51007"/>
    </source>
</evidence>
<dbReference type="EMBL" id="CP073910">
    <property type="protein sequence ID" value="QUT04729.1"/>
    <property type="molecule type" value="Genomic_DNA"/>
</dbReference>
<feature type="binding site" evidence="12">
    <location>
        <position position="202"/>
    </location>
    <ligand>
        <name>Ca(2+)</name>
        <dbReference type="ChEBI" id="CHEBI:29108"/>
    </ligand>
</feature>
<dbReference type="GO" id="GO:0009055">
    <property type="term" value="F:electron transfer activity"/>
    <property type="evidence" value="ECO:0007669"/>
    <property type="project" value="InterPro"/>
</dbReference>
<name>A0A975K5I5_9SPHN</name>
<dbReference type="InterPro" id="IPR018391">
    <property type="entry name" value="PQQ_b-propeller_rpt"/>
</dbReference>
<comment type="cofactor">
    <cofactor evidence="11">
        <name>pyrroloquinoline quinone</name>
        <dbReference type="ChEBI" id="CHEBI:58442"/>
    </cofactor>
    <text evidence="11">Binds 1 PQQ group per subunit.</text>
</comment>
<dbReference type="Proteomes" id="UP000681425">
    <property type="component" value="Chromosome"/>
</dbReference>
<proteinExistence type="inferred from homology"/>
<feature type="binding site" evidence="11">
    <location>
        <position position="184"/>
    </location>
    <ligand>
        <name>pyrroloquinoline quinone</name>
        <dbReference type="ChEBI" id="CHEBI:58442"/>
    </ligand>
</feature>
<dbReference type="InterPro" id="IPR011047">
    <property type="entry name" value="Quinoprotein_ADH-like_sf"/>
</dbReference>
<feature type="active site" description="Proton acceptor" evidence="10">
    <location>
        <position position="328"/>
    </location>
</feature>
<dbReference type="Pfam" id="PF13442">
    <property type="entry name" value="Cytochrome_CBB3"/>
    <property type="match status" value="1"/>
</dbReference>
<feature type="domain" description="Cytochrome c" evidence="15">
    <location>
        <begin position="616"/>
        <end position="695"/>
    </location>
</feature>
<feature type="binding site" description="covalent" evidence="11">
    <location>
        <position position="632"/>
    </location>
    <ligand>
        <name>heme c</name>
        <dbReference type="ChEBI" id="CHEBI:61717"/>
    </ligand>
</feature>
<comment type="cofactor">
    <cofactor evidence="12">
        <name>Ca(2+)</name>
        <dbReference type="ChEBI" id="CHEBI:29108"/>
    </cofactor>
    <text evidence="12">Binds 1 Ca(2+) ion per subunit.</text>
</comment>
<dbReference type="InterPro" id="IPR002372">
    <property type="entry name" value="PQQ_rpt_dom"/>
</dbReference>
<accession>A0A975K5I5</accession>
<keyword evidence="8 12" id="KW-0408">Iron</keyword>
<feature type="binding site" description="axial binding residue" evidence="12">
    <location>
        <position position="672"/>
    </location>
    <ligand>
        <name>heme c</name>
        <dbReference type="ChEBI" id="CHEBI:61717"/>
    </ligand>
    <ligandPart>
        <name>Fe</name>
        <dbReference type="ChEBI" id="CHEBI:18248"/>
    </ligandPart>
</feature>
<dbReference type="RefSeq" id="WP_212608490.1">
    <property type="nucleotide sequence ID" value="NZ_CP073910.1"/>
</dbReference>
<keyword evidence="7 16" id="KW-0560">Oxidoreductase</keyword>
<dbReference type="InterPro" id="IPR036909">
    <property type="entry name" value="Cyt_c-like_dom_sf"/>
</dbReference>
<evidence type="ECO:0000256" key="12">
    <source>
        <dbReference type="PIRSR" id="PIRSR617512-3"/>
    </source>
</evidence>
<dbReference type="Gene3D" id="1.10.760.10">
    <property type="entry name" value="Cytochrome c-like domain"/>
    <property type="match status" value="1"/>
</dbReference>
<dbReference type="GO" id="GO:0005509">
    <property type="term" value="F:calcium ion binding"/>
    <property type="evidence" value="ECO:0007669"/>
    <property type="project" value="InterPro"/>
</dbReference>
<keyword evidence="17" id="KW-1185">Reference proteome</keyword>
<feature type="binding site" evidence="11">
    <location>
        <position position="355"/>
    </location>
    <ligand>
        <name>pyrroloquinoline quinone</name>
        <dbReference type="ChEBI" id="CHEBI:58442"/>
    </ligand>
</feature>
<dbReference type="InterPro" id="IPR017512">
    <property type="entry name" value="PQQ_MeOH/EtOH_DH"/>
</dbReference>
<feature type="binding site" evidence="11">
    <location>
        <begin position="415"/>
        <end position="416"/>
    </location>
    <ligand>
        <name>pyrroloquinoline quinone</name>
        <dbReference type="ChEBI" id="CHEBI:58442"/>
    </ligand>
</feature>
<evidence type="ECO:0000256" key="14">
    <source>
        <dbReference type="SAM" id="SignalP"/>
    </source>
</evidence>
<feature type="binding site" description="axial binding residue" evidence="12">
    <location>
        <position position="633"/>
    </location>
    <ligand>
        <name>heme c</name>
        <dbReference type="ChEBI" id="CHEBI:61717"/>
    </ligand>
    <ligandPart>
        <name>Fe</name>
        <dbReference type="ChEBI" id="CHEBI:18248"/>
    </ligandPart>
</feature>
<dbReference type="InterPro" id="IPR009056">
    <property type="entry name" value="Cyt_c-like_dom"/>
</dbReference>
<feature type="binding site" evidence="11">
    <location>
        <position position="263"/>
    </location>
    <ligand>
        <name>pyrroloquinoline quinone</name>
        <dbReference type="ChEBI" id="CHEBI:58442"/>
    </ligand>
</feature>
<evidence type="ECO:0000313" key="16">
    <source>
        <dbReference type="EMBL" id="QUT04729.1"/>
    </source>
</evidence>
<dbReference type="AlphaFoldDB" id="A0A975K5I5"/>
<feature type="signal peptide" evidence="14">
    <location>
        <begin position="1"/>
        <end position="22"/>
    </location>
</feature>
<feature type="binding site" evidence="11">
    <location>
        <begin position="200"/>
        <end position="201"/>
    </location>
    <ligand>
        <name>pyrroloquinoline quinone</name>
        <dbReference type="ChEBI" id="CHEBI:58442"/>
    </ligand>
</feature>
<dbReference type="GO" id="GO:0020037">
    <property type="term" value="F:heme binding"/>
    <property type="evidence" value="ECO:0007669"/>
    <property type="project" value="InterPro"/>
</dbReference>
<evidence type="ECO:0000256" key="9">
    <source>
        <dbReference type="ARBA" id="ARBA00023157"/>
    </source>
</evidence>
<dbReference type="SUPFAM" id="SSF50998">
    <property type="entry name" value="Quinoprotein alcohol dehydrogenase-like"/>
    <property type="match status" value="1"/>
</dbReference>
<evidence type="ECO:0000256" key="1">
    <source>
        <dbReference type="ARBA" id="ARBA00008156"/>
    </source>
</evidence>
<feature type="binding site" description="covalent" evidence="11">
    <location>
        <position position="629"/>
    </location>
    <ligand>
        <name>heme c</name>
        <dbReference type="ChEBI" id="CHEBI:61717"/>
    </ligand>
</feature>
<comment type="cofactor">
    <cofactor evidence="11">
        <name>heme c</name>
        <dbReference type="ChEBI" id="CHEBI:61717"/>
    </cofactor>
    <text evidence="11">Binds 1 heme c group per subunit.</text>
</comment>
<dbReference type="PROSITE" id="PS51257">
    <property type="entry name" value="PROKAR_LIPOPROTEIN"/>
    <property type="match status" value="1"/>
</dbReference>
<feature type="chain" id="PRO_5036870080" evidence="14">
    <location>
        <begin position="23"/>
        <end position="704"/>
    </location>
</feature>
<dbReference type="PANTHER" id="PTHR32303">
    <property type="entry name" value="QUINOPROTEIN ALCOHOL DEHYDROGENASE (CYTOCHROME C)"/>
    <property type="match status" value="1"/>
</dbReference>
<dbReference type="GO" id="GO:0016614">
    <property type="term" value="F:oxidoreductase activity, acting on CH-OH group of donors"/>
    <property type="evidence" value="ECO:0007669"/>
    <property type="project" value="InterPro"/>
</dbReference>
<keyword evidence="6 11" id="KW-0634">PQQ</keyword>
<keyword evidence="5 12" id="KW-0106">Calcium</keyword>
<feature type="disulfide bond" evidence="13">
    <location>
        <begin position="134"/>
        <end position="135"/>
    </location>
</feature>
<dbReference type="SMART" id="SM00564">
    <property type="entry name" value="PQQ"/>
    <property type="match status" value="5"/>
</dbReference>
<dbReference type="Gene3D" id="2.140.10.10">
    <property type="entry name" value="Quinoprotein alcohol dehydrogenase-like superfamily"/>
    <property type="match status" value="1"/>
</dbReference>
<reference evidence="16" key="1">
    <citation type="submission" date="2021-04" db="EMBL/GenBank/DDBJ databases">
        <title>Isolation of p-tert-butylphenol degrading bacteria Sphingobium phenoxybenzoativorans Tas13 from active sludge.</title>
        <authorList>
            <person name="Li Y."/>
        </authorList>
    </citation>
    <scope>NUCLEOTIDE SEQUENCE</scope>
    <source>
        <strain evidence="16">Tas13</strain>
    </source>
</reference>
<evidence type="ECO:0000256" key="2">
    <source>
        <dbReference type="ARBA" id="ARBA00022617"/>
    </source>
</evidence>
<protein>
    <submittedName>
        <fullName evidence="16">PQQ-dependent dehydrogenase, methanol/ethanol family</fullName>
        <ecNumber evidence="16">1.1.2.-</ecNumber>
    </submittedName>
</protein>
<evidence type="ECO:0000256" key="13">
    <source>
        <dbReference type="PIRSR" id="PIRSR617512-4"/>
    </source>
</evidence>
<feature type="binding site" evidence="12">
    <location>
        <position position="283"/>
    </location>
    <ligand>
        <name>Ca(2+)</name>
        <dbReference type="ChEBI" id="CHEBI:29108"/>
    </ligand>
</feature>
<feature type="binding site" evidence="11">
    <location>
        <position position="140"/>
    </location>
    <ligand>
        <name>pyrroloquinoline quinone</name>
        <dbReference type="ChEBI" id="CHEBI:58442"/>
    </ligand>
</feature>
<comment type="similarity">
    <text evidence="1">Belongs to the bacterial PQQ dehydrogenase family.</text>
</comment>
<dbReference type="NCBIfam" id="TIGR03075">
    <property type="entry name" value="PQQ_enz_alc_DH"/>
    <property type="match status" value="1"/>
</dbReference>
<dbReference type="PROSITE" id="PS51007">
    <property type="entry name" value="CYTC"/>
    <property type="match status" value="1"/>
</dbReference>
<keyword evidence="2 11" id="KW-0349">Heme</keyword>
<feature type="binding site" evidence="11">
    <location>
        <position position="88"/>
    </location>
    <ligand>
        <name>pyrroloquinoline quinone</name>
        <dbReference type="ChEBI" id="CHEBI:58442"/>
    </ligand>
</feature>
<evidence type="ECO:0000256" key="10">
    <source>
        <dbReference type="PIRSR" id="PIRSR617512-1"/>
    </source>
</evidence>
<evidence type="ECO:0000313" key="17">
    <source>
        <dbReference type="Proteomes" id="UP000681425"/>
    </source>
</evidence>
<organism evidence="16 17">
    <name type="scientific">Sphingobium phenoxybenzoativorans</name>
    <dbReference type="NCBI Taxonomy" id="1592790"/>
    <lineage>
        <taxon>Bacteria</taxon>
        <taxon>Pseudomonadati</taxon>
        <taxon>Pseudomonadota</taxon>
        <taxon>Alphaproteobacteria</taxon>
        <taxon>Sphingomonadales</taxon>
        <taxon>Sphingomonadaceae</taxon>
        <taxon>Sphingobium</taxon>
    </lineage>
</organism>
<evidence type="ECO:0000256" key="3">
    <source>
        <dbReference type="ARBA" id="ARBA00022723"/>
    </source>
</evidence>
<keyword evidence="4 14" id="KW-0732">Signal</keyword>
<keyword evidence="9 13" id="KW-1015">Disulfide bond</keyword>
<dbReference type="SUPFAM" id="SSF46626">
    <property type="entry name" value="Cytochrome c"/>
    <property type="match status" value="1"/>
</dbReference>
<feature type="binding site" evidence="12">
    <location>
        <position position="328"/>
    </location>
    <ligand>
        <name>Ca(2+)</name>
        <dbReference type="ChEBI" id="CHEBI:29108"/>
    </ligand>
</feature>
<dbReference type="GO" id="GO:0016020">
    <property type="term" value="C:membrane"/>
    <property type="evidence" value="ECO:0007669"/>
    <property type="project" value="InterPro"/>
</dbReference>